<dbReference type="InParanoid" id="A0A1V9WZ06"/>
<reference evidence="1 2" key="1">
    <citation type="journal article" date="2017" name="Gigascience">
        <title>Draft genome of the honey bee ectoparasitic mite, Tropilaelaps mercedesae, is shaped by the parasitic life history.</title>
        <authorList>
            <person name="Dong X."/>
            <person name="Armstrong S.D."/>
            <person name="Xia D."/>
            <person name="Makepeace B.L."/>
            <person name="Darby A.C."/>
            <person name="Kadowaki T."/>
        </authorList>
    </citation>
    <scope>NUCLEOTIDE SEQUENCE [LARGE SCALE GENOMIC DNA]</scope>
    <source>
        <strain evidence="1">Wuxi-XJTLU</strain>
    </source>
</reference>
<evidence type="ECO:0000313" key="1">
    <source>
        <dbReference type="EMBL" id="OQR66469.1"/>
    </source>
</evidence>
<comment type="caution">
    <text evidence="1">The sequence shown here is derived from an EMBL/GenBank/DDBJ whole genome shotgun (WGS) entry which is preliminary data.</text>
</comment>
<sequence>MLLAAVRKSMSTELGRNNLYLVAVLKYWVHYAAQVTRRDVINVLLTMLLIGKRRSVLPSVFVSPISLRKGVDLKLFDEPKGLVHLRLARMHPFAQLQSTMVFARVLYRMLQEPLGDGTDCTWEFFSERVFHHLAGRTESEADSGNSESVAASLDFLMGELLDEENKKAFEQTVDLIWDAKDRSYAKQMLDKDSDNADIL</sequence>
<keyword evidence="2" id="KW-1185">Reference proteome</keyword>
<dbReference type="EMBL" id="MNPL01032379">
    <property type="protein sequence ID" value="OQR66469.1"/>
    <property type="molecule type" value="Genomic_DNA"/>
</dbReference>
<dbReference type="OrthoDB" id="10653081at2759"/>
<dbReference type="AlphaFoldDB" id="A0A1V9WZ06"/>
<evidence type="ECO:0000313" key="2">
    <source>
        <dbReference type="Proteomes" id="UP000192247"/>
    </source>
</evidence>
<proteinExistence type="predicted"/>
<accession>A0A1V9WZ06</accession>
<gene>
    <name evidence="1" type="ORF">BIW11_14134</name>
</gene>
<name>A0A1V9WZ06_9ACAR</name>
<protein>
    <submittedName>
        <fullName evidence="1">Uncharacterized protein</fullName>
    </submittedName>
</protein>
<organism evidence="1 2">
    <name type="scientific">Tropilaelaps mercedesae</name>
    <dbReference type="NCBI Taxonomy" id="418985"/>
    <lineage>
        <taxon>Eukaryota</taxon>
        <taxon>Metazoa</taxon>
        <taxon>Ecdysozoa</taxon>
        <taxon>Arthropoda</taxon>
        <taxon>Chelicerata</taxon>
        <taxon>Arachnida</taxon>
        <taxon>Acari</taxon>
        <taxon>Parasitiformes</taxon>
        <taxon>Mesostigmata</taxon>
        <taxon>Gamasina</taxon>
        <taxon>Dermanyssoidea</taxon>
        <taxon>Laelapidae</taxon>
        <taxon>Tropilaelaps</taxon>
    </lineage>
</organism>
<dbReference type="Proteomes" id="UP000192247">
    <property type="component" value="Unassembled WGS sequence"/>
</dbReference>